<dbReference type="PANTHER" id="PTHR38015">
    <property type="entry name" value="BLR6086 PROTEIN"/>
    <property type="match status" value="1"/>
</dbReference>
<gene>
    <name evidence="4" type="ORF">Rmf_07790</name>
</gene>
<evidence type="ECO:0000259" key="2">
    <source>
        <dbReference type="Pfam" id="PF01210"/>
    </source>
</evidence>
<keyword evidence="5" id="KW-1185">Reference proteome</keyword>
<dbReference type="Pfam" id="PF01210">
    <property type="entry name" value="NAD_Gly3P_dh_N"/>
    <property type="match status" value="1"/>
</dbReference>
<dbReference type="SUPFAM" id="SSF48179">
    <property type="entry name" value="6-phosphogluconate dehydrogenase C-terminal domain-like"/>
    <property type="match status" value="1"/>
</dbReference>
<dbReference type="EMBL" id="AP025637">
    <property type="protein sequence ID" value="BDG70850.1"/>
    <property type="molecule type" value="Genomic_DNA"/>
</dbReference>
<evidence type="ECO:0000313" key="5">
    <source>
        <dbReference type="Proteomes" id="UP000831327"/>
    </source>
</evidence>
<reference evidence="4 5" key="1">
    <citation type="journal article" date="2016" name="Microbes Environ.">
        <title>Phylogenetically diverse aerobic anoxygenic phototrophic bacteria isolated from epilithic biofilms in Tama river, Japan.</title>
        <authorList>
            <person name="Hirose S."/>
            <person name="Matsuura K."/>
            <person name="Haruta S."/>
        </authorList>
    </citation>
    <scope>NUCLEOTIDE SEQUENCE [LARGE SCALE GENOMIC DNA]</scope>
    <source>
        <strain evidence="4 5">S08</strain>
    </source>
</reference>
<dbReference type="PANTHER" id="PTHR38015:SF1">
    <property type="entry name" value="OPINE DEHYDROGENASE DOMAIN-CONTAINING PROTEIN"/>
    <property type="match status" value="1"/>
</dbReference>
<evidence type="ECO:0000256" key="1">
    <source>
        <dbReference type="ARBA" id="ARBA00023002"/>
    </source>
</evidence>
<protein>
    <submittedName>
        <fullName evidence="4">Opine/octopine dehydrogenase</fullName>
    </submittedName>
</protein>
<feature type="domain" description="Opine dehydrogenase" evidence="3">
    <location>
        <begin position="175"/>
        <end position="317"/>
    </location>
</feature>
<evidence type="ECO:0000313" key="4">
    <source>
        <dbReference type="EMBL" id="BDG70850.1"/>
    </source>
</evidence>
<dbReference type="InterPro" id="IPR013328">
    <property type="entry name" value="6PGD_dom2"/>
</dbReference>
<proteinExistence type="predicted"/>
<dbReference type="Proteomes" id="UP000831327">
    <property type="component" value="Chromosome"/>
</dbReference>
<dbReference type="Gene3D" id="1.10.1040.10">
    <property type="entry name" value="N-(1-d-carboxylethyl)-l-norvaline Dehydrogenase, domain 2"/>
    <property type="match status" value="1"/>
</dbReference>
<accession>A0ABN6P0C8</accession>
<sequence>MRVAILGAGAIGPGCAALAASRGHDAALWSPSGAGTGGLAGTLHAEGELTGTFPVRVAATLEEAFAGADVALLTVPAYALAGLLARIAAAIPRDMPLLIAPAASLAPLAFARLRGPGAPVGAMATTPITGRRTAPDRVRIAAIRAWSEMGALPGAAAPQMAALAEALFGNRWPVVPDALAAAFINTNPIAHAALALANVTRIEQRETWGQYGLMTEAVCRLMEALCAERDALAARFGHSPPSLVEALHRTNGVPRGPLHEMTRAIEAGRGVIAGPTEMDTRYVTEDVPYGLAFYLALAAANGQPMPVTEAAVTVIETLWGRGLRENPLLEGLDLANLPALLRAG</sequence>
<feature type="domain" description="Glycerol-3-phosphate dehydrogenase NAD-dependent N-terminal" evidence="2">
    <location>
        <begin position="3"/>
        <end position="99"/>
    </location>
</feature>
<keyword evidence="1" id="KW-0560">Oxidoreductase</keyword>
<dbReference type="Gene3D" id="3.40.50.720">
    <property type="entry name" value="NAD(P)-binding Rossmann-like Domain"/>
    <property type="match status" value="1"/>
</dbReference>
<dbReference type="InterPro" id="IPR036291">
    <property type="entry name" value="NAD(P)-bd_dom_sf"/>
</dbReference>
<dbReference type="InterPro" id="IPR051729">
    <property type="entry name" value="Opine/Lysopine_DH"/>
</dbReference>
<dbReference type="InterPro" id="IPR003421">
    <property type="entry name" value="Opine_DH"/>
</dbReference>
<dbReference type="SUPFAM" id="SSF51735">
    <property type="entry name" value="NAD(P)-binding Rossmann-fold domains"/>
    <property type="match status" value="1"/>
</dbReference>
<dbReference type="InterPro" id="IPR011128">
    <property type="entry name" value="G3P_DH_NAD-dep_N"/>
</dbReference>
<organism evidence="4 5">
    <name type="scientific">Roseomonas fluvialis</name>
    <dbReference type="NCBI Taxonomy" id="1750527"/>
    <lineage>
        <taxon>Bacteria</taxon>
        <taxon>Pseudomonadati</taxon>
        <taxon>Pseudomonadota</taxon>
        <taxon>Alphaproteobacteria</taxon>
        <taxon>Acetobacterales</taxon>
        <taxon>Roseomonadaceae</taxon>
        <taxon>Roseomonas</taxon>
    </lineage>
</organism>
<name>A0ABN6P0C8_9PROT</name>
<dbReference type="Pfam" id="PF02317">
    <property type="entry name" value="Octopine_DH"/>
    <property type="match status" value="1"/>
</dbReference>
<dbReference type="InterPro" id="IPR008927">
    <property type="entry name" value="6-PGluconate_DH-like_C_sf"/>
</dbReference>
<dbReference type="RefSeq" id="WP_244458160.1">
    <property type="nucleotide sequence ID" value="NZ_AP025637.1"/>
</dbReference>
<evidence type="ECO:0000259" key="3">
    <source>
        <dbReference type="Pfam" id="PF02317"/>
    </source>
</evidence>